<evidence type="ECO:0000313" key="2">
    <source>
        <dbReference type="Proteomes" id="UP000694892"/>
    </source>
</evidence>
<accession>A0A974DD22</accession>
<gene>
    <name evidence="1" type="ORF">XELAEV_18017093mg</name>
</gene>
<protein>
    <submittedName>
        <fullName evidence="1">Uncharacterized protein</fullName>
    </submittedName>
</protein>
<dbReference type="AlphaFoldDB" id="A0A974DD22"/>
<organism evidence="1 2">
    <name type="scientific">Xenopus laevis</name>
    <name type="common">African clawed frog</name>
    <dbReference type="NCBI Taxonomy" id="8355"/>
    <lineage>
        <taxon>Eukaryota</taxon>
        <taxon>Metazoa</taxon>
        <taxon>Chordata</taxon>
        <taxon>Craniata</taxon>
        <taxon>Vertebrata</taxon>
        <taxon>Euteleostomi</taxon>
        <taxon>Amphibia</taxon>
        <taxon>Batrachia</taxon>
        <taxon>Anura</taxon>
        <taxon>Pipoidea</taxon>
        <taxon>Pipidae</taxon>
        <taxon>Xenopodinae</taxon>
        <taxon>Xenopus</taxon>
        <taxon>Xenopus</taxon>
    </lineage>
</organism>
<dbReference type="EMBL" id="CM004470">
    <property type="protein sequence ID" value="OCT88461.1"/>
    <property type="molecule type" value="Genomic_DNA"/>
</dbReference>
<dbReference type="Proteomes" id="UP000694892">
    <property type="component" value="Chromosome 3L"/>
</dbReference>
<name>A0A974DD22_XENLA</name>
<evidence type="ECO:0000313" key="1">
    <source>
        <dbReference type="EMBL" id="OCT88461.1"/>
    </source>
</evidence>
<sequence length="202" mass="22362">MVFGWALLQLPTGFPRSEDIFPPCLDMVEVIIPRGGDLVVVLTGDGFVVGEGTLSLSFSFDGGMFFITFDNDEEILPWGFVSEETFDPDKAVLKCIAFVGDTAFLLFGNCKAVFPACFGLWKVTLPADFWIDKLCFSTAFCFGETLLPPPFFFSVADSSISFAVGYKSFLLFSFCVLTFPMHFILDTQVLDLIFGTEYSVDP</sequence>
<proteinExistence type="predicted"/>
<reference evidence="2" key="1">
    <citation type="journal article" date="2016" name="Nature">
        <title>Genome evolution in the allotetraploid frog Xenopus laevis.</title>
        <authorList>
            <person name="Session A.M."/>
            <person name="Uno Y."/>
            <person name="Kwon T."/>
            <person name="Chapman J.A."/>
            <person name="Toyoda A."/>
            <person name="Takahashi S."/>
            <person name="Fukui A."/>
            <person name="Hikosaka A."/>
            <person name="Suzuki A."/>
            <person name="Kondo M."/>
            <person name="van Heeringen S.J."/>
            <person name="Quigley I."/>
            <person name="Heinz S."/>
            <person name="Ogino H."/>
            <person name="Ochi H."/>
            <person name="Hellsten U."/>
            <person name="Lyons J.B."/>
            <person name="Simakov O."/>
            <person name="Putnam N."/>
            <person name="Stites J."/>
            <person name="Kuroki Y."/>
            <person name="Tanaka T."/>
            <person name="Michiue T."/>
            <person name="Watanabe M."/>
            <person name="Bogdanovic O."/>
            <person name="Lister R."/>
            <person name="Georgiou G."/>
            <person name="Paranjpe S.S."/>
            <person name="van Kruijsbergen I."/>
            <person name="Shu S."/>
            <person name="Carlson J."/>
            <person name="Kinoshita T."/>
            <person name="Ohta Y."/>
            <person name="Mawaribuchi S."/>
            <person name="Jenkins J."/>
            <person name="Grimwood J."/>
            <person name="Schmutz J."/>
            <person name="Mitros T."/>
            <person name="Mozaffari S.V."/>
            <person name="Suzuki Y."/>
            <person name="Haramoto Y."/>
            <person name="Yamamoto T.S."/>
            <person name="Takagi C."/>
            <person name="Heald R."/>
            <person name="Miller K."/>
            <person name="Haudenschild C."/>
            <person name="Kitzman J."/>
            <person name="Nakayama T."/>
            <person name="Izutsu Y."/>
            <person name="Robert J."/>
            <person name="Fortriede J."/>
            <person name="Burns K."/>
            <person name="Lotay V."/>
            <person name="Karimi K."/>
            <person name="Yasuoka Y."/>
            <person name="Dichmann D.S."/>
            <person name="Flajnik M.F."/>
            <person name="Houston D.W."/>
            <person name="Shendure J."/>
            <person name="DuPasquier L."/>
            <person name="Vize P.D."/>
            <person name="Zorn A.M."/>
            <person name="Ito M."/>
            <person name="Marcotte E.M."/>
            <person name="Wallingford J.B."/>
            <person name="Ito Y."/>
            <person name="Asashima M."/>
            <person name="Ueno N."/>
            <person name="Matsuda Y."/>
            <person name="Veenstra G.J."/>
            <person name="Fujiyama A."/>
            <person name="Harland R.M."/>
            <person name="Taira M."/>
            <person name="Rokhsar D.S."/>
        </authorList>
    </citation>
    <scope>NUCLEOTIDE SEQUENCE [LARGE SCALE GENOMIC DNA]</scope>
    <source>
        <strain evidence="2">J</strain>
    </source>
</reference>